<evidence type="ECO:0000256" key="2">
    <source>
        <dbReference type="ARBA" id="ARBA00022448"/>
    </source>
</evidence>
<evidence type="ECO:0000256" key="5">
    <source>
        <dbReference type="ARBA" id="ARBA00022692"/>
    </source>
</evidence>
<comment type="similarity">
    <text evidence="8 9">Belongs to the TRAP transporter small permease family.</text>
</comment>
<dbReference type="EMBL" id="CP073347">
    <property type="protein sequence ID" value="UTW14495.1"/>
    <property type="molecule type" value="Genomic_DNA"/>
</dbReference>
<comment type="caution">
    <text evidence="9">Lacks conserved residue(s) required for the propagation of feature annotation.</text>
</comment>
<keyword evidence="5 9" id="KW-0812">Transmembrane</keyword>
<keyword evidence="2 9" id="KW-0813">Transport</keyword>
<feature type="transmembrane region" description="Helical" evidence="9">
    <location>
        <begin position="77"/>
        <end position="94"/>
    </location>
</feature>
<comment type="function">
    <text evidence="9">Part of the tripartite ATP-independent periplasmic (TRAP) transport system.</text>
</comment>
<proteinExistence type="inferred from homology"/>
<protein>
    <recommendedName>
        <fullName evidence="9">TRAP transporter small permease protein</fullName>
    </recommendedName>
</protein>
<gene>
    <name evidence="11" type="ORF">KDW95_22860</name>
</gene>
<keyword evidence="7 9" id="KW-0472">Membrane</keyword>
<name>A0ABY5HTM4_9GAMM</name>
<feature type="transmembrane region" description="Helical" evidence="9">
    <location>
        <begin position="34"/>
        <end position="50"/>
    </location>
</feature>
<evidence type="ECO:0000256" key="1">
    <source>
        <dbReference type="ARBA" id="ARBA00004429"/>
    </source>
</evidence>
<evidence type="ECO:0000313" key="12">
    <source>
        <dbReference type="Proteomes" id="UP001058461"/>
    </source>
</evidence>
<dbReference type="PANTHER" id="PTHR35011">
    <property type="entry name" value="2,3-DIKETO-L-GULONATE TRAP TRANSPORTER SMALL PERMEASE PROTEIN YIAM"/>
    <property type="match status" value="1"/>
</dbReference>
<evidence type="ECO:0000256" key="8">
    <source>
        <dbReference type="ARBA" id="ARBA00038436"/>
    </source>
</evidence>
<accession>A0ABY5HTM4</accession>
<dbReference type="InterPro" id="IPR007387">
    <property type="entry name" value="TRAP_DctQ"/>
</dbReference>
<evidence type="ECO:0000256" key="6">
    <source>
        <dbReference type="ARBA" id="ARBA00022989"/>
    </source>
</evidence>
<dbReference type="InterPro" id="IPR055348">
    <property type="entry name" value="DctQ"/>
</dbReference>
<evidence type="ECO:0000256" key="9">
    <source>
        <dbReference type="RuleBase" id="RU369079"/>
    </source>
</evidence>
<feature type="domain" description="Tripartite ATP-independent periplasmic transporters DctQ component" evidence="10">
    <location>
        <begin position="10"/>
        <end position="136"/>
    </location>
</feature>
<dbReference type="Proteomes" id="UP001058461">
    <property type="component" value="Chromosome"/>
</dbReference>
<evidence type="ECO:0000313" key="11">
    <source>
        <dbReference type="EMBL" id="UTW14495.1"/>
    </source>
</evidence>
<sequence length="144" mass="15951">MSAIGVALLAALISWAVFMRWVFGDTPHWAEELPQFVLIWMAMLSAVWCSRRNSHLTAGLLGLWLHSAAARRVVDKLVDLILVIAMLMLVKAGWDLAMLTMKQHTPALQWPVGLLYLSVPVSCSAIALVHLGKLLSFRSTTTDE</sequence>
<keyword evidence="6 9" id="KW-1133">Transmembrane helix</keyword>
<comment type="subcellular location">
    <subcellularLocation>
        <location evidence="1 9">Cell inner membrane</location>
        <topology evidence="1 9">Multi-pass membrane protein</topology>
    </subcellularLocation>
</comment>
<comment type="subunit">
    <text evidence="9">The complex comprises the extracytoplasmic solute receptor protein and the two transmembrane proteins.</text>
</comment>
<keyword evidence="3" id="KW-1003">Cell membrane</keyword>
<reference evidence="11" key="1">
    <citation type="submission" date="2021-04" db="EMBL/GenBank/DDBJ databases">
        <title>Oceanospirillales bacteria with DddD are important DMSP degraders in coastal seawater.</title>
        <authorList>
            <person name="Liu J."/>
        </authorList>
    </citation>
    <scope>NUCLEOTIDE SEQUENCE</scope>
    <source>
        <strain evidence="11">D13-1</strain>
    </source>
</reference>
<keyword evidence="4 9" id="KW-0997">Cell inner membrane</keyword>
<dbReference type="Pfam" id="PF04290">
    <property type="entry name" value="DctQ"/>
    <property type="match status" value="1"/>
</dbReference>
<keyword evidence="12" id="KW-1185">Reference proteome</keyword>
<organism evidence="11 12">
    <name type="scientific">Marinobacterium rhizophilum</name>
    <dbReference type="NCBI Taxonomy" id="420402"/>
    <lineage>
        <taxon>Bacteria</taxon>
        <taxon>Pseudomonadati</taxon>
        <taxon>Pseudomonadota</taxon>
        <taxon>Gammaproteobacteria</taxon>
        <taxon>Oceanospirillales</taxon>
        <taxon>Oceanospirillaceae</taxon>
        <taxon>Marinobacterium</taxon>
    </lineage>
</organism>
<dbReference type="PANTHER" id="PTHR35011:SF2">
    <property type="entry name" value="2,3-DIKETO-L-GULONATE TRAP TRANSPORTER SMALL PERMEASE PROTEIN YIAM"/>
    <property type="match status" value="1"/>
</dbReference>
<evidence type="ECO:0000256" key="3">
    <source>
        <dbReference type="ARBA" id="ARBA00022475"/>
    </source>
</evidence>
<evidence type="ECO:0000256" key="7">
    <source>
        <dbReference type="ARBA" id="ARBA00023136"/>
    </source>
</evidence>
<evidence type="ECO:0000259" key="10">
    <source>
        <dbReference type="Pfam" id="PF04290"/>
    </source>
</evidence>
<evidence type="ECO:0000256" key="4">
    <source>
        <dbReference type="ARBA" id="ARBA00022519"/>
    </source>
</evidence>
<feature type="transmembrane region" description="Helical" evidence="9">
    <location>
        <begin position="114"/>
        <end position="131"/>
    </location>
</feature>